<dbReference type="PROSITE" id="PS50106">
    <property type="entry name" value="PDZ"/>
    <property type="match status" value="1"/>
</dbReference>
<dbReference type="InterPro" id="IPR037803">
    <property type="entry name" value="PRG_PH"/>
</dbReference>
<feature type="compositionally biased region" description="Low complexity" evidence="12">
    <location>
        <begin position="1146"/>
        <end position="1156"/>
    </location>
</feature>
<evidence type="ECO:0000256" key="1">
    <source>
        <dbReference type="ARBA" id="ARBA00004370"/>
    </source>
</evidence>
<feature type="region of interest" description="Disordered" evidence="12">
    <location>
        <begin position="235"/>
        <end position="274"/>
    </location>
</feature>
<evidence type="ECO:0000259" key="15">
    <source>
        <dbReference type="PROSITE" id="PS50106"/>
    </source>
</evidence>
<proteinExistence type="predicted"/>
<dbReference type="SMART" id="SM00228">
    <property type="entry name" value="PDZ"/>
    <property type="match status" value="1"/>
</dbReference>
<dbReference type="SUPFAM" id="SSF48097">
    <property type="entry name" value="Regulator of G-protein signaling, RGS"/>
    <property type="match status" value="1"/>
</dbReference>
<dbReference type="SMART" id="SM00233">
    <property type="entry name" value="PH"/>
    <property type="match status" value="1"/>
</dbReference>
<dbReference type="CDD" id="cd08753">
    <property type="entry name" value="RGS_PDZRhoGEF"/>
    <property type="match status" value="1"/>
</dbReference>
<evidence type="ECO:0000256" key="10">
    <source>
        <dbReference type="ARBA" id="ARBA00057618"/>
    </source>
</evidence>
<keyword evidence="9" id="KW-0472">Membrane</keyword>
<feature type="region of interest" description="Disordered" evidence="12">
    <location>
        <begin position="1130"/>
        <end position="1239"/>
    </location>
</feature>
<dbReference type="RefSeq" id="XP_004778522.1">
    <property type="nucleotide sequence ID" value="XM_004778465.3"/>
</dbReference>
<evidence type="ECO:0000313" key="16">
    <source>
        <dbReference type="Proteomes" id="UP000000715"/>
    </source>
</evidence>
<feature type="compositionally biased region" description="Polar residues" evidence="12">
    <location>
        <begin position="250"/>
        <end position="261"/>
    </location>
</feature>
<feature type="region of interest" description="Disordered" evidence="12">
    <location>
        <begin position="308"/>
        <end position="335"/>
    </location>
</feature>
<dbReference type="InterPro" id="IPR011993">
    <property type="entry name" value="PH-like_dom_sf"/>
</dbReference>
<dbReference type="GO" id="GO:0007266">
    <property type="term" value="P:Rho protein signal transduction"/>
    <property type="evidence" value="ECO:0007669"/>
    <property type="project" value="InterPro"/>
</dbReference>
<dbReference type="InterPro" id="IPR001478">
    <property type="entry name" value="PDZ"/>
</dbReference>
<evidence type="ECO:0000256" key="2">
    <source>
        <dbReference type="ARBA" id="ARBA00004496"/>
    </source>
</evidence>
<organism evidence="16 17">
    <name type="scientific">Mustela putorius furo</name>
    <name type="common">European domestic ferret</name>
    <name type="synonym">Mustela furo</name>
    <dbReference type="NCBI Taxonomy" id="9669"/>
    <lineage>
        <taxon>Eukaryota</taxon>
        <taxon>Metazoa</taxon>
        <taxon>Chordata</taxon>
        <taxon>Craniata</taxon>
        <taxon>Vertebrata</taxon>
        <taxon>Euteleostomi</taxon>
        <taxon>Mammalia</taxon>
        <taxon>Eutheria</taxon>
        <taxon>Laurasiatheria</taxon>
        <taxon>Carnivora</taxon>
        <taxon>Caniformia</taxon>
        <taxon>Musteloidea</taxon>
        <taxon>Mustelidae</taxon>
        <taxon>Mustelinae</taxon>
        <taxon>Mustela</taxon>
    </lineage>
</organism>
<name>A0A8U0NDJ6_MUSPF</name>
<dbReference type="GO" id="GO:0005737">
    <property type="term" value="C:cytoplasm"/>
    <property type="evidence" value="ECO:0007669"/>
    <property type="project" value="UniProtKB-SubCell"/>
</dbReference>
<feature type="region of interest" description="Disordered" evidence="12">
    <location>
        <begin position="131"/>
        <end position="175"/>
    </location>
</feature>
<dbReference type="Pfam" id="PF09128">
    <property type="entry name" value="RGS-like"/>
    <property type="match status" value="1"/>
</dbReference>
<dbReference type="InterPro" id="IPR037889">
    <property type="entry name" value="PDZRhoGEF_RGS"/>
</dbReference>
<keyword evidence="3" id="KW-0343">GTPase activation</keyword>
<dbReference type="SMART" id="SM00325">
    <property type="entry name" value="RhoGEF"/>
    <property type="match status" value="1"/>
</dbReference>
<feature type="domain" description="PDZ" evidence="15">
    <location>
        <begin position="51"/>
        <end position="115"/>
    </location>
</feature>
<sequence length="1500" mass="164976">MSVRLPQSIDSPTAAWLSSLSLGDPAPERRSPSHRRQPSDASETAGLVQRCVIIQKDQHGFGFTVSGDRIVLVQSVRPGGAAMRAGVQEGDRIIKVNGTMVTNSSHLEVVKLIKSGAYVALTLLGSSPSPVGVSGLQQDPAPTGAPRATPVVPPPPPPPPLPPPQRITGPRPLQDPEFQKHAAQILRSMLRQEERELQRICEVYSRNPASPLEEQIEGARRRVTQLQLKIQQEMGSGGVDAPLPCGDASQRASEGQLSLDSQEGDSGLDSGTERFPSLNEALLSRNSALSDPGLDSPRTSPVVMARLAQHHRRQASDTPVPGASDQGTDQSPKPLIIGPEEDYDPGYFNNESDSVFQDLEKLKARPAHLAVFLRYIFSQADPSPLLFYLCTEVYQQTHPKDSRTLGKDIWNIFLEKNAPLRVKVPEALQAEIDLRLRTGEDARIALREAQEAAMPEIQEQIQDYRAKRTLGLGSLYGENDLLGLDGDPVRERQVAEKQLAALADILSKYEEDRSAPMDFALNAYMSHAGLRLREARPSSAAEKAQAAPDKDKWLPFFPKTKKQSSNSKKDKDALEDKRRNPILKYIGKPKSSSQSTFHIPLSPVEVKPGNVRNIIQHFENNQPYDAPEPGTQRLSTGSFPEDLLESDSSRSEIRLGRSESLKGREEMKRSRKAENVPRSRSDVDMDAAAEAARLHQSASSSASSLSTRSLENPTPPFTPKMGRRSIESPSLGFCTDALLPHLLEDDLGQLSDLEPEPDAQNWQHTVGKDVVAGLSQREIDRQEVINELFVTEASHLRTLRVLDLIFYQRMKKENLMPREELARLFPNLPELIEIHNSWCEAMRKLREEGPIVKDIGDLMLARFDGPAREELQQVAAQFCSCQTAALGLIKAKQRKESRFQLFMQEAESHPQCRRLQLRDLIISEMQRLTKYPLLLESVLKHTEGGTPEYEKLCRARDQCREILKYVNEAVKQTENRHRLEGYQKRLDTTSLERASNPLAAEFKSLDLTARRMVHEGPLSWRISKDKSLDLHVLLLEDLLVLLQRQDEKLLLKCHSKTAAGSSDSKQTFSPVLKLNAVLVRSVATDKRAFFVICTSELGPPQIYELVALTSSDKNTWMELLEEAVRNATRRPGGAPALAHPPPPGTQAPAQQSPTPSRVQLDGSEVFHSEPEELPGAGPGPQQRARGTHPVLPEDSEREGSLEEELGALPHPSTSADGEHRGGRTRDPILLPLPGPLFTEGLADSALEDVESLRHLILESLLQGQRPEDDLTPTPSLGSSTCHPADPGSPGHGLLGVEEPEQGDAALRSLEQLPPRARNSGIWESPELDRNPEEEAPSAEATGRYQVVRKGNCFYVSMLAGPPDSSTEPSQPDSLPAWQPWGSRGGRRRPSHSAPSLALRDVGSIFHTIEQLTVKLNRLKDVELAHRELLRSLAGESGGTTPVGSFHTEAAGWTDSSLSPPARETLASDSRDSHQPGPCSEDGSDTALEDGTALTASSPGL</sequence>
<dbReference type="InterPro" id="IPR035899">
    <property type="entry name" value="DBL_dom_sf"/>
</dbReference>
<keyword evidence="5" id="KW-0597">Phosphoprotein</keyword>
<dbReference type="Gene3D" id="2.30.29.30">
    <property type="entry name" value="Pleckstrin-homology domain (PH domain)/Phosphotyrosine-binding domain (PTB)"/>
    <property type="match status" value="1"/>
</dbReference>
<feature type="compositionally biased region" description="Low complexity" evidence="12">
    <location>
        <begin position="131"/>
        <end position="150"/>
    </location>
</feature>
<dbReference type="InterPro" id="IPR036034">
    <property type="entry name" value="PDZ_sf"/>
</dbReference>
<dbReference type="InterPro" id="IPR016137">
    <property type="entry name" value="RGS"/>
</dbReference>
<feature type="compositionally biased region" description="Polar residues" evidence="12">
    <location>
        <begin position="1363"/>
        <end position="1372"/>
    </location>
</feature>
<dbReference type="InterPro" id="IPR036305">
    <property type="entry name" value="RGS_sf"/>
</dbReference>
<feature type="compositionally biased region" description="Basic and acidic residues" evidence="12">
    <location>
        <begin position="647"/>
        <end position="683"/>
    </location>
</feature>
<comment type="subcellular location">
    <subcellularLocation>
        <location evidence="2">Cytoplasm</location>
    </subcellularLocation>
    <subcellularLocation>
        <location evidence="1">Membrane</location>
    </subcellularLocation>
</comment>
<dbReference type="OrthoDB" id="2272012at2759"/>
<feature type="region of interest" description="Disordered" evidence="12">
    <location>
        <begin position="16"/>
        <end position="43"/>
    </location>
</feature>
<reference evidence="17" key="1">
    <citation type="submission" date="2025-08" db="UniProtKB">
        <authorList>
            <consortium name="RefSeq"/>
        </authorList>
    </citation>
    <scope>IDENTIFICATION</scope>
    <source>
        <tissue evidence="17">Brain</tissue>
    </source>
</reference>
<feature type="domain" description="DH" evidence="14">
    <location>
        <begin position="780"/>
        <end position="969"/>
    </location>
</feature>
<feature type="region of interest" description="Disordered" evidence="12">
    <location>
        <begin position="1361"/>
        <end position="1394"/>
    </location>
</feature>
<dbReference type="Pfam" id="PF00595">
    <property type="entry name" value="PDZ"/>
    <property type="match status" value="1"/>
</dbReference>
<evidence type="ECO:0000259" key="13">
    <source>
        <dbReference type="PROSITE" id="PS50003"/>
    </source>
</evidence>
<feature type="compositionally biased region" description="Basic and acidic residues" evidence="12">
    <location>
        <begin position="567"/>
        <end position="579"/>
    </location>
</feature>
<feature type="region of interest" description="Disordered" evidence="12">
    <location>
        <begin position="1434"/>
        <end position="1500"/>
    </location>
</feature>
<dbReference type="PANTHER" id="PTHR45872">
    <property type="entry name" value="RHO GUANINE NUCLEOTIDE EXCHANGE FACTOR 2, ISOFORM D"/>
    <property type="match status" value="1"/>
</dbReference>
<dbReference type="FunFam" id="2.30.29.30:FF:000072">
    <property type="entry name" value="Rho guanine nucleotide exchange factor 1"/>
    <property type="match status" value="1"/>
</dbReference>
<dbReference type="CTD" id="9826"/>
<evidence type="ECO:0000256" key="9">
    <source>
        <dbReference type="ARBA" id="ARBA00023136"/>
    </source>
</evidence>
<feature type="compositionally biased region" description="Acidic residues" evidence="12">
    <location>
        <begin position="1193"/>
        <end position="1205"/>
    </location>
</feature>
<feature type="compositionally biased region" description="Low complexity" evidence="12">
    <location>
        <begin position="694"/>
        <end position="710"/>
    </location>
</feature>
<dbReference type="Pfam" id="PF00621">
    <property type="entry name" value="RhoGEF"/>
    <property type="match status" value="1"/>
</dbReference>
<keyword evidence="4" id="KW-0963">Cytoplasm</keyword>
<dbReference type="PANTHER" id="PTHR45872:SF1">
    <property type="entry name" value="RHO GUANINE NUCLEOTIDE EXCHANGE FACTOR 11"/>
    <property type="match status" value="1"/>
</dbReference>
<dbReference type="InterPro" id="IPR000219">
    <property type="entry name" value="DH_dom"/>
</dbReference>
<feature type="region of interest" description="Disordered" evidence="12">
    <location>
        <begin position="619"/>
        <end position="725"/>
    </location>
</feature>
<dbReference type="InterPro" id="IPR041020">
    <property type="entry name" value="PH_16"/>
</dbReference>
<protein>
    <recommendedName>
        <fullName evidence="11">Rho guanine nucleotide exchange factor 11</fullName>
    </recommendedName>
</protein>
<evidence type="ECO:0000259" key="14">
    <source>
        <dbReference type="PROSITE" id="PS50010"/>
    </source>
</evidence>
<dbReference type="SUPFAM" id="SSF48065">
    <property type="entry name" value="DBL homology domain (DH-domain)"/>
    <property type="match status" value="1"/>
</dbReference>
<evidence type="ECO:0000256" key="5">
    <source>
        <dbReference type="ARBA" id="ARBA00022553"/>
    </source>
</evidence>
<dbReference type="Proteomes" id="UP000000715">
    <property type="component" value="Unplaced"/>
</dbReference>
<dbReference type="Gene3D" id="1.10.167.10">
    <property type="entry name" value="Regulator of G-protein Signalling 4, domain 2"/>
    <property type="match status" value="1"/>
</dbReference>
<feature type="region of interest" description="Disordered" evidence="12">
    <location>
        <begin position="1261"/>
        <end position="1342"/>
    </location>
</feature>
<keyword evidence="16" id="KW-1185">Reference proteome</keyword>
<dbReference type="SUPFAM" id="SSF50156">
    <property type="entry name" value="PDZ domain-like"/>
    <property type="match status" value="1"/>
</dbReference>
<evidence type="ECO:0000256" key="4">
    <source>
        <dbReference type="ARBA" id="ARBA00022490"/>
    </source>
</evidence>
<evidence type="ECO:0000256" key="3">
    <source>
        <dbReference type="ARBA" id="ARBA00022468"/>
    </source>
</evidence>
<keyword evidence="7" id="KW-0832">Ubl conjugation</keyword>
<dbReference type="GO" id="GO:0005096">
    <property type="term" value="F:GTPase activator activity"/>
    <property type="evidence" value="ECO:0007669"/>
    <property type="project" value="UniProtKB-KW"/>
</dbReference>
<feature type="compositionally biased region" description="Basic and acidic residues" evidence="12">
    <location>
        <begin position="1216"/>
        <end position="1226"/>
    </location>
</feature>
<feature type="compositionally biased region" description="Pro residues" evidence="12">
    <location>
        <begin position="151"/>
        <end position="165"/>
    </location>
</feature>
<dbReference type="InterPro" id="IPR044926">
    <property type="entry name" value="RGS_subdomain_2"/>
</dbReference>
<dbReference type="GO" id="GO:0005085">
    <property type="term" value="F:guanyl-nucleotide exchange factor activity"/>
    <property type="evidence" value="ECO:0007669"/>
    <property type="project" value="UniProtKB-KW"/>
</dbReference>
<dbReference type="GeneID" id="101691961"/>
<keyword evidence="6" id="KW-0344">Guanine-nucleotide releasing factor</keyword>
<dbReference type="PROSITE" id="PS50003">
    <property type="entry name" value="PH_DOMAIN"/>
    <property type="match status" value="1"/>
</dbReference>
<dbReference type="Gene3D" id="1.20.900.10">
    <property type="entry name" value="Dbl homology (DH) domain"/>
    <property type="match status" value="1"/>
</dbReference>
<keyword evidence="8" id="KW-0175">Coiled coil</keyword>
<dbReference type="GO" id="GO:0016020">
    <property type="term" value="C:membrane"/>
    <property type="evidence" value="ECO:0007669"/>
    <property type="project" value="UniProtKB-SubCell"/>
</dbReference>
<dbReference type="CDD" id="cd00160">
    <property type="entry name" value="RhoGEF"/>
    <property type="match status" value="1"/>
</dbReference>
<evidence type="ECO:0000256" key="6">
    <source>
        <dbReference type="ARBA" id="ARBA00022658"/>
    </source>
</evidence>
<dbReference type="PROSITE" id="PS50010">
    <property type="entry name" value="DH_2"/>
    <property type="match status" value="1"/>
</dbReference>
<dbReference type="InterPro" id="IPR015212">
    <property type="entry name" value="RGS-like_dom"/>
</dbReference>
<dbReference type="CDD" id="cd13391">
    <property type="entry name" value="PH_PRG"/>
    <property type="match status" value="1"/>
</dbReference>
<evidence type="ECO:0000256" key="11">
    <source>
        <dbReference type="ARBA" id="ARBA00074303"/>
    </source>
</evidence>
<evidence type="ECO:0000256" key="8">
    <source>
        <dbReference type="ARBA" id="ARBA00023054"/>
    </source>
</evidence>
<accession>A0A8U0NDJ6</accession>
<dbReference type="Pfam" id="PF17838">
    <property type="entry name" value="PH_16"/>
    <property type="match status" value="1"/>
</dbReference>
<dbReference type="GO" id="GO:0001664">
    <property type="term" value="F:G protein-coupled receptor binding"/>
    <property type="evidence" value="ECO:0007669"/>
    <property type="project" value="InterPro"/>
</dbReference>
<dbReference type="SUPFAM" id="SSF50729">
    <property type="entry name" value="PH domain-like"/>
    <property type="match status" value="1"/>
</dbReference>
<dbReference type="SMART" id="SM00315">
    <property type="entry name" value="RGS"/>
    <property type="match status" value="1"/>
</dbReference>
<feature type="region of interest" description="Disordered" evidence="12">
    <location>
        <begin position="536"/>
        <end position="604"/>
    </location>
</feature>
<dbReference type="FunFam" id="2.30.42.10:FF:000033">
    <property type="entry name" value="Rho guanine nucleotide exchange factor (GEF) 11"/>
    <property type="match status" value="1"/>
</dbReference>
<dbReference type="CDD" id="cd23069">
    <property type="entry name" value="PDZ_ARHGEF11-12-like"/>
    <property type="match status" value="1"/>
</dbReference>
<feature type="compositionally biased region" description="Polar residues" evidence="12">
    <location>
        <begin position="1272"/>
        <end position="1281"/>
    </location>
</feature>
<feature type="domain" description="PH" evidence="13">
    <location>
        <begin position="1011"/>
        <end position="1125"/>
    </location>
</feature>
<gene>
    <name evidence="17" type="primary">ARHGEF11</name>
</gene>
<evidence type="ECO:0000256" key="12">
    <source>
        <dbReference type="SAM" id="MobiDB-lite"/>
    </source>
</evidence>
<dbReference type="FunFam" id="1.20.900.10:FF:000006">
    <property type="entry name" value="Rho guanine nucleotide exchange factor (GEF) 11"/>
    <property type="match status" value="1"/>
</dbReference>
<dbReference type="Gene3D" id="2.30.42.10">
    <property type="match status" value="1"/>
</dbReference>
<dbReference type="GO" id="GO:0007186">
    <property type="term" value="P:G protein-coupled receptor signaling pathway"/>
    <property type="evidence" value="ECO:0007669"/>
    <property type="project" value="InterPro"/>
</dbReference>
<evidence type="ECO:0000313" key="17">
    <source>
        <dbReference type="RefSeq" id="XP_004778522.1"/>
    </source>
</evidence>
<comment type="function">
    <text evidence="10">May play a role in the regulation of RhoA GTPase by guanine nucleotide-binding alpha-12 (GNA12) and alpha-13 (GNA13). Acts as guanine nucleotide exchange factor (GEF) for RhoA GTPase and may act as GTPase-activating protein (GAP) for GNA12 and GNA13. Involved in neurotrophin-induced neurite outgrowth.</text>
</comment>
<evidence type="ECO:0000256" key="7">
    <source>
        <dbReference type="ARBA" id="ARBA00022843"/>
    </source>
</evidence>
<dbReference type="FunFam" id="1.10.167.10:FF:000010">
    <property type="entry name" value="Rho guanine nucleotide exchange factor (GEF) 11"/>
    <property type="match status" value="1"/>
</dbReference>
<dbReference type="InterPro" id="IPR001849">
    <property type="entry name" value="PH_domain"/>
</dbReference>